<dbReference type="AlphaFoldDB" id="K1R0M5"/>
<feature type="domain" description="PML C-terminal" evidence="2">
    <location>
        <begin position="91"/>
        <end position="164"/>
    </location>
</feature>
<organism evidence="3">
    <name type="scientific">Magallana gigas</name>
    <name type="common">Pacific oyster</name>
    <name type="synonym">Crassostrea gigas</name>
    <dbReference type="NCBI Taxonomy" id="29159"/>
    <lineage>
        <taxon>Eukaryota</taxon>
        <taxon>Metazoa</taxon>
        <taxon>Spiralia</taxon>
        <taxon>Lophotrochozoa</taxon>
        <taxon>Mollusca</taxon>
        <taxon>Bivalvia</taxon>
        <taxon>Autobranchia</taxon>
        <taxon>Pteriomorphia</taxon>
        <taxon>Ostreida</taxon>
        <taxon>Ostreoidea</taxon>
        <taxon>Ostreidae</taxon>
        <taxon>Magallana</taxon>
    </lineage>
</organism>
<feature type="compositionally biased region" description="Basic and acidic residues" evidence="1">
    <location>
        <begin position="230"/>
        <end position="282"/>
    </location>
</feature>
<dbReference type="GO" id="GO:0003676">
    <property type="term" value="F:nucleic acid binding"/>
    <property type="evidence" value="ECO:0007669"/>
    <property type="project" value="InterPro"/>
</dbReference>
<dbReference type="InterPro" id="IPR036397">
    <property type="entry name" value="RNaseH_sf"/>
</dbReference>
<name>K1R0M5_MAGGI</name>
<dbReference type="Gene3D" id="3.40.220.10">
    <property type="entry name" value="Leucine Aminopeptidase, subunit E, domain 1"/>
    <property type="match status" value="1"/>
</dbReference>
<feature type="compositionally biased region" description="Basic and acidic residues" evidence="1">
    <location>
        <begin position="410"/>
        <end position="427"/>
    </location>
</feature>
<feature type="compositionally biased region" description="Basic and acidic residues" evidence="1">
    <location>
        <begin position="381"/>
        <end position="399"/>
    </location>
</feature>
<feature type="compositionally biased region" description="Basic and acidic residues" evidence="1">
    <location>
        <begin position="346"/>
        <end position="358"/>
    </location>
</feature>
<dbReference type="EMBL" id="JH816714">
    <property type="protein sequence ID" value="EKC34635.1"/>
    <property type="molecule type" value="Genomic_DNA"/>
</dbReference>
<sequence length="427" mass="48211">MDTFKDHVAGFVDTKLLFRSQFPGLPSYSQQALVSSFLHCDYAAHDALQDVVFLQRLVRLVNFDEHNRLKASFSLPCATFSHESLRVTAHNLPSLQGLVNEKIITKCMGRKIAASDLNYAALKLAFSRGEEEGIRQVLSEECGSRPRVTKSSKIIHSIAEHFRRYPSEKAALVALKTVRDFLEKDDTYKKMDRVIFCLFMPKDVSIYEEQMQVYFPIDDAAFTDDKGDVEMKNSEEKVDSKKISANDTKTKKEEKMDTEGKEEPKFGGEEKIKMKAENKEENMETEDREVKQDVKVDVDGEIGKESKEKAAITKEEKMDTSDGPIQGNKDNANKEADKNVPVNSVKSEDCHSKNRDSNGDTSSSKTEKQTTGKGKSGIVPKMEEKSKVEESVVETESKNENSIVTRRTLRHAEPCDPNPKDMKQAKM</sequence>
<dbReference type="PANTHER" id="PTHR11106">
    <property type="entry name" value="GANGLIOSIDE INDUCED DIFFERENTIATION ASSOCIATED PROTEIN 2-RELATED"/>
    <property type="match status" value="1"/>
</dbReference>
<evidence type="ECO:0000259" key="2">
    <source>
        <dbReference type="Pfam" id="PF25244"/>
    </source>
</evidence>
<dbReference type="HOGENOM" id="CLU_642910_0_0_1"/>
<proteinExistence type="predicted"/>
<dbReference type="InterPro" id="IPR057617">
    <property type="entry name" value="PML_C"/>
</dbReference>
<dbReference type="SUPFAM" id="SSF53098">
    <property type="entry name" value="Ribonuclease H-like"/>
    <property type="match status" value="1"/>
</dbReference>
<dbReference type="Gene3D" id="3.30.420.10">
    <property type="entry name" value="Ribonuclease H-like superfamily/Ribonuclease H"/>
    <property type="match status" value="1"/>
</dbReference>
<protein>
    <submittedName>
        <fullName evidence="3">MACRO domain-containing protein 2</fullName>
    </submittedName>
</protein>
<dbReference type="InterPro" id="IPR012337">
    <property type="entry name" value="RNaseH-like_sf"/>
</dbReference>
<dbReference type="PANTHER" id="PTHR11106:SF27">
    <property type="entry name" value="MACRO DOMAIN-CONTAINING PROTEIN"/>
    <property type="match status" value="1"/>
</dbReference>
<dbReference type="Pfam" id="PF25244">
    <property type="entry name" value="PML_C"/>
    <property type="match status" value="1"/>
</dbReference>
<feature type="region of interest" description="Disordered" evidence="1">
    <location>
        <begin position="230"/>
        <end position="427"/>
    </location>
</feature>
<dbReference type="SUPFAM" id="SSF52949">
    <property type="entry name" value="Macro domain-like"/>
    <property type="match status" value="1"/>
</dbReference>
<feature type="compositionally biased region" description="Basic and acidic residues" evidence="1">
    <location>
        <begin position="288"/>
        <end position="320"/>
    </location>
</feature>
<accession>K1R0M5</accession>
<evidence type="ECO:0000256" key="1">
    <source>
        <dbReference type="SAM" id="MobiDB-lite"/>
    </source>
</evidence>
<reference evidence="3" key="1">
    <citation type="journal article" date="2012" name="Nature">
        <title>The oyster genome reveals stress adaptation and complexity of shell formation.</title>
        <authorList>
            <person name="Zhang G."/>
            <person name="Fang X."/>
            <person name="Guo X."/>
            <person name="Li L."/>
            <person name="Luo R."/>
            <person name="Xu F."/>
            <person name="Yang P."/>
            <person name="Zhang L."/>
            <person name="Wang X."/>
            <person name="Qi H."/>
            <person name="Xiong Z."/>
            <person name="Que H."/>
            <person name="Xie Y."/>
            <person name="Holland P.W."/>
            <person name="Paps J."/>
            <person name="Zhu Y."/>
            <person name="Wu F."/>
            <person name="Chen Y."/>
            <person name="Wang J."/>
            <person name="Peng C."/>
            <person name="Meng J."/>
            <person name="Yang L."/>
            <person name="Liu J."/>
            <person name="Wen B."/>
            <person name="Zhang N."/>
            <person name="Huang Z."/>
            <person name="Zhu Q."/>
            <person name="Feng Y."/>
            <person name="Mount A."/>
            <person name="Hedgecock D."/>
            <person name="Xu Z."/>
            <person name="Liu Y."/>
            <person name="Domazet-Loso T."/>
            <person name="Du Y."/>
            <person name="Sun X."/>
            <person name="Zhang S."/>
            <person name="Liu B."/>
            <person name="Cheng P."/>
            <person name="Jiang X."/>
            <person name="Li J."/>
            <person name="Fan D."/>
            <person name="Wang W."/>
            <person name="Fu W."/>
            <person name="Wang T."/>
            <person name="Wang B."/>
            <person name="Zhang J."/>
            <person name="Peng Z."/>
            <person name="Li Y."/>
            <person name="Li N."/>
            <person name="Wang J."/>
            <person name="Chen M."/>
            <person name="He Y."/>
            <person name="Tan F."/>
            <person name="Song X."/>
            <person name="Zheng Q."/>
            <person name="Huang R."/>
            <person name="Yang H."/>
            <person name="Du X."/>
            <person name="Chen L."/>
            <person name="Yang M."/>
            <person name="Gaffney P.M."/>
            <person name="Wang S."/>
            <person name="Luo L."/>
            <person name="She Z."/>
            <person name="Ming Y."/>
            <person name="Huang W."/>
            <person name="Zhang S."/>
            <person name="Huang B."/>
            <person name="Zhang Y."/>
            <person name="Qu T."/>
            <person name="Ni P."/>
            <person name="Miao G."/>
            <person name="Wang J."/>
            <person name="Wang Q."/>
            <person name="Steinberg C.E."/>
            <person name="Wang H."/>
            <person name="Li N."/>
            <person name="Qian L."/>
            <person name="Zhang G."/>
            <person name="Li Y."/>
            <person name="Yang H."/>
            <person name="Liu X."/>
            <person name="Wang J."/>
            <person name="Yin Y."/>
            <person name="Wang J."/>
        </authorList>
    </citation>
    <scope>NUCLEOTIDE SEQUENCE [LARGE SCALE GENOMIC DNA]</scope>
    <source>
        <strain evidence="3">05x7-T-G4-1.051#20</strain>
    </source>
</reference>
<dbReference type="InParanoid" id="K1R0M5"/>
<gene>
    <name evidence="3" type="ORF">CGI_10023174</name>
</gene>
<dbReference type="InterPro" id="IPR043472">
    <property type="entry name" value="Macro_dom-like"/>
</dbReference>
<evidence type="ECO:0000313" key="3">
    <source>
        <dbReference type="EMBL" id="EKC34635.1"/>
    </source>
</evidence>